<organism evidence="1">
    <name type="scientific">Arundo donax</name>
    <name type="common">Giant reed</name>
    <name type="synonym">Donax arundinaceus</name>
    <dbReference type="NCBI Taxonomy" id="35708"/>
    <lineage>
        <taxon>Eukaryota</taxon>
        <taxon>Viridiplantae</taxon>
        <taxon>Streptophyta</taxon>
        <taxon>Embryophyta</taxon>
        <taxon>Tracheophyta</taxon>
        <taxon>Spermatophyta</taxon>
        <taxon>Magnoliopsida</taxon>
        <taxon>Liliopsida</taxon>
        <taxon>Poales</taxon>
        <taxon>Poaceae</taxon>
        <taxon>PACMAD clade</taxon>
        <taxon>Arundinoideae</taxon>
        <taxon>Arundineae</taxon>
        <taxon>Arundo</taxon>
    </lineage>
</organism>
<dbReference type="AlphaFoldDB" id="A0A0A8YSK2"/>
<name>A0A0A8YSK2_ARUDO</name>
<dbReference type="EMBL" id="GBRH01272428">
    <property type="protein sequence ID" value="JAD25467.1"/>
    <property type="molecule type" value="Transcribed_RNA"/>
</dbReference>
<reference evidence="1" key="2">
    <citation type="journal article" date="2015" name="Data Brief">
        <title>Shoot transcriptome of the giant reed, Arundo donax.</title>
        <authorList>
            <person name="Barrero R.A."/>
            <person name="Guerrero F.D."/>
            <person name="Moolhuijzen P."/>
            <person name="Goolsby J.A."/>
            <person name="Tidwell J."/>
            <person name="Bellgard S.E."/>
            <person name="Bellgard M.I."/>
        </authorList>
    </citation>
    <scope>NUCLEOTIDE SEQUENCE</scope>
    <source>
        <tissue evidence="1">Shoot tissue taken approximately 20 cm above the soil surface</tissue>
    </source>
</reference>
<sequence length="19" mass="2359">MQQYQLETAWIPWPTRGPR</sequence>
<proteinExistence type="predicted"/>
<evidence type="ECO:0000313" key="1">
    <source>
        <dbReference type="EMBL" id="JAD25467.1"/>
    </source>
</evidence>
<accession>A0A0A8YSK2</accession>
<protein>
    <submittedName>
        <fullName evidence="1">Uncharacterized protein</fullName>
    </submittedName>
</protein>
<reference evidence="1" key="1">
    <citation type="submission" date="2014-09" db="EMBL/GenBank/DDBJ databases">
        <authorList>
            <person name="Magalhaes I.L.F."/>
            <person name="Oliveira U."/>
            <person name="Santos F.R."/>
            <person name="Vidigal T.H.D.A."/>
            <person name="Brescovit A.D."/>
            <person name="Santos A.J."/>
        </authorList>
    </citation>
    <scope>NUCLEOTIDE SEQUENCE</scope>
    <source>
        <tissue evidence="1">Shoot tissue taken approximately 20 cm above the soil surface</tissue>
    </source>
</reference>